<evidence type="ECO:0000313" key="2">
    <source>
        <dbReference type="EMBL" id="SVC44343.1"/>
    </source>
</evidence>
<accession>A0A382M5Z7</accession>
<dbReference type="PROSITE" id="PS51787">
    <property type="entry name" value="LON_N"/>
    <property type="match status" value="1"/>
</dbReference>
<dbReference type="PANTHER" id="PTHR46732">
    <property type="entry name" value="ATP-DEPENDENT PROTEASE LA (LON) DOMAIN PROTEIN"/>
    <property type="match status" value="1"/>
</dbReference>
<organism evidence="2">
    <name type="scientific">marine metagenome</name>
    <dbReference type="NCBI Taxonomy" id="408172"/>
    <lineage>
        <taxon>unclassified sequences</taxon>
        <taxon>metagenomes</taxon>
        <taxon>ecological metagenomes</taxon>
    </lineage>
</organism>
<dbReference type="SUPFAM" id="SSF88697">
    <property type="entry name" value="PUA domain-like"/>
    <property type="match status" value="1"/>
</dbReference>
<dbReference type="PANTHER" id="PTHR46732:SF8">
    <property type="entry name" value="ATP-DEPENDENT PROTEASE LA (LON) DOMAIN PROTEIN"/>
    <property type="match status" value="1"/>
</dbReference>
<dbReference type="EMBL" id="UINC01091515">
    <property type="protein sequence ID" value="SVC44343.1"/>
    <property type="molecule type" value="Genomic_DNA"/>
</dbReference>
<dbReference type="Pfam" id="PF02190">
    <property type="entry name" value="LON_substr_bdg"/>
    <property type="match status" value="1"/>
</dbReference>
<dbReference type="InterPro" id="IPR015947">
    <property type="entry name" value="PUA-like_sf"/>
</dbReference>
<evidence type="ECO:0000259" key="1">
    <source>
        <dbReference type="PROSITE" id="PS51787"/>
    </source>
</evidence>
<dbReference type="Gene3D" id="2.30.130.40">
    <property type="entry name" value="LON domain-like"/>
    <property type="match status" value="1"/>
</dbReference>
<dbReference type="SMART" id="SM00464">
    <property type="entry name" value="LON"/>
    <property type="match status" value="1"/>
</dbReference>
<feature type="domain" description="Lon N-terminal" evidence="1">
    <location>
        <begin position="6"/>
        <end position="201"/>
    </location>
</feature>
<proteinExistence type="predicted"/>
<gene>
    <name evidence="2" type="ORF">METZ01_LOCUS297197</name>
</gene>
<sequence length="219" mass="24559">MVNTETQKIPLFPLSTVLFPGGTIPLQIFEDRYHSMVQDCLDTDSKFGIVLIKEGQEVGGNAVPHKVGTLAKITKIRKLSQNRLYLTAVGEKRFNIVELIQNKAYLEGLVEIQNLPPEQEVAEQSLKKAKTAASRHLKAIVSMNGGWVNKAETPLPTNPDQLSFFLAQLIQGTNKIRQTILEETSVERRIEICLFHLQAESKNISSSLNTDLLFKFSRN</sequence>
<name>A0A382M5Z7_9ZZZZ</name>
<dbReference type="InterPro" id="IPR003111">
    <property type="entry name" value="Lon_prtase_N"/>
</dbReference>
<dbReference type="Gene3D" id="1.20.58.1480">
    <property type="match status" value="1"/>
</dbReference>
<reference evidence="2" key="1">
    <citation type="submission" date="2018-05" db="EMBL/GenBank/DDBJ databases">
        <authorList>
            <person name="Lanie J.A."/>
            <person name="Ng W.-L."/>
            <person name="Kazmierczak K.M."/>
            <person name="Andrzejewski T.M."/>
            <person name="Davidsen T.M."/>
            <person name="Wayne K.J."/>
            <person name="Tettelin H."/>
            <person name="Glass J.I."/>
            <person name="Rusch D."/>
            <person name="Podicherti R."/>
            <person name="Tsui H.-C.T."/>
            <person name="Winkler M.E."/>
        </authorList>
    </citation>
    <scope>NUCLEOTIDE SEQUENCE</scope>
</reference>
<protein>
    <recommendedName>
        <fullName evidence="1">Lon N-terminal domain-containing protein</fullName>
    </recommendedName>
</protein>
<dbReference type="AlphaFoldDB" id="A0A382M5Z7"/>
<dbReference type="InterPro" id="IPR046336">
    <property type="entry name" value="Lon_prtase_N_sf"/>
</dbReference>